<dbReference type="InterPro" id="IPR011006">
    <property type="entry name" value="CheY-like_superfamily"/>
</dbReference>
<dbReference type="AlphaFoldDB" id="A0A6B4G340"/>
<protein>
    <submittedName>
        <fullName evidence="1">Response regulator</fullName>
    </submittedName>
</protein>
<organism evidence="1 2">
    <name type="scientific">Clostridium botulinum</name>
    <dbReference type="NCBI Taxonomy" id="1491"/>
    <lineage>
        <taxon>Bacteria</taxon>
        <taxon>Bacillati</taxon>
        <taxon>Bacillota</taxon>
        <taxon>Clostridia</taxon>
        <taxon>Eubacteriales</taxon>
        <taxon>Clostridiaceae</taxon>
        <taxon>Clostridium</taxon>
    </lineage>
</organism>
<comment type="caution">
    <text evidence="1">The sequence shown here is derived from an EMBL/GenBank/DDBJ whole genome shotgun (WGS) entry which is preliminary data.</text>
</comment>
<accession>A0A6B4G340</accession>
<dbReference type="SUPFAM" id="SSF52172">
    <property type="entry name" value="CheY-like"/>
    <property type="match status" value="1"/>
</dbReference>
<gene>
    <name evidence="1" type="ORF">FC794_04180</name>
</gene>
<proteinExistence type="predicted"/>
<dbReference type="RefSeq" id="WP_003358648.1">
    <property type="nucleotide sequence ID" value="NZ_CP031098.1"/>
</dbReference>
<evidence type="ECO:0000313" key="2">
    <source>
        <dbReference type="Proteomes" id="UP000478995"/>
    </source>
</evidence>
<sequence length="46" mass="5559">MSYALEKEEYIVRTVDNRIEWMGITESFKLNLIIFDLMLPDISRKH</sequence>
<dbReference type="Proteomes" id="UP000478995">
    <property type="component" value="Unassembled WGS sequence"/>
</dbReference>
<evidence type="ECO:0000313" key="1">
    <source>
        <dbReference type="EMBL" id="NFG16009.1"/>
    </source>
</evidence>
<name>A0A6B4G340_CLOBO</name>
<dbReference type="EMBL" id="SWOY01000001">
    <property type="protein sequence ID" value="NFG16009.1"/>
    <property type="molecule type" value="Genomic_DNA"/>
</dbReference>
<reference evidence="1 2" key="1">
    <citation type="submission" date="2019-04" db="EMBL/GenBank/DDBJ databases">
        <title>Genome sequencing of Clostridium botulinum Groups I-IV and Clostridium butyricum.</title>
        <authorList>
            <person name="Brunt J."/>
            <person name="Van Vliet A.H.M."/>
            <person name="Stringer S.C."/>
            <person name="Carter A.T."/>
            <person name="Peck M.W."/>
        </authorList>
    </citation>
    <scope>NUCLEOTIDE SEQUENCE [LARGE SCALE GENOMIC DNA]</scope>
    <source>
        <strain evidence="1 2">IFR 18/037</strain>
    </source>
</reference>